<evidence type="ECO:0000256" key="1">
    <source>
        <dbReference type="SAM" id="MobiDB-lite"/>
    </source>
</evidence>
<gene>
    <name evidence="2" type="ORF">I551_0034</name>
</gene>
<dbReference type="Proteomes" id="UP000020681">
    <property type="component" value="Unassembled WGS sequence"/>
</dbReference>
<dbReference type="EMBL" id="JAOL01000062">
    <property type="protein sequence ID" value="EUA93455.1"/>
    <property type="molecule type" value="Genomic_DNA"/>
</dbReference>
<evidence type="ECO:0000313" key="3">
    <source>
        <dbReference type="Proteomes" id="UP000020681"/>
    </source>
</evidence>
<proteinExistence type="predicted"/>
<accession>A0ABP3AQZ3</accession>
<sequence length="68" mass="6992">MAPGVPGGTIPVRLIDDDLANSLASGAGWIPCSPPPNWPPAATSTRRAPSPALSVWPWTPTCSSPSTR</sequence>
<comment type="caution">
    <text evidence="2">The sequence shown here is derived from an EMBL/GenBank/DDBJ whole genome shotgun (WGS) entry which is preliminary data.</text>
</comment>
<reference evidence="2 3" key="1">
    <citation type="submission" date="2014-01" db="EMBL/GenBank/DDBJ databases">
        <authorList>
            <person name="Dobos K."/>
            <person name="Lenaerts A."/>
            <person name="Ordway D."/>
            <person name="DeGroote M.A."/>
            <person name="Parker T."/>
            <person name="Sizemore C."/>
            <person name="Tallon L.J."/>
            <person name="Sadzewicz L.K."/>
            <person name="Sengamalay N."/>
            <person name="Fraser C.M."/>
            <person name="Hine E."/>
            <person name="Shefchek K.A."/>
            <person name="Das S.P."/>
            <person name="Tettelin H."/>
        </authorList>
    </citation>
    <scope>NUCLEOTIDE SEQUENCE [LARGE SCALE GENOMIC DNA]</scope>
    <source>
        <strain evidence="2 3">Harvey</strain>
    </source>
</reference>
<protein>
    <submittedName>
        <fullName evidence="2">Uncharacterized protein</fullName>
    </submittedName>
</protein>
<evidence type="ECO:0000313" key="2">
    <source>
        <dbReference type="EMBL" id="EUA93455.1"/>
    </source>
</evidence>
<name>A0ABP3AQZ3_MYCUL</name>
<keyword evidence="3" id="KW-1185">Reference proteome</keyword>
<feature type="region of interest" description="Disordered" evidence="1">
    <location>
        <begin position="33"/>
        <end position="68"/>
    </location>
</feature>
<organism evidence="2 3">
    <name type="scientific">Mycobacterium ulcerans str. Harvey</name>
    <dbReference type="NCBI Taxonomy" id="1299332"/>
    <lineage>
        <taxon>Bacteria</taxon>
        <taxon>Bacillati</taxon>
        <taxon>Actinomycetota</taxon>
        <taxon>Actinomycetes</taxon>
        <taxon>Mycobacteriales</taxon>
        <taxon>Mycobacteriaceae</taxon>
        <taxon>Mycobacterium</taxon>
        <taxon>Mycobacterium ulcerans group</taxon>
    </lineage>
</organism>